<comment type="caution">
    <text evidence="2">The sequence shown here is derived from an EMBL/GenBank/DDBJ whole genome shotgun (WGS) entry which is preliminary data.</text>
</comment>
<gene>
    <name evidence="2" type="ORF">AN217_12690</name>
</gene>
<name>A0A1E7K3M8_9ACTN</name>
<evidence type="ECO:0000256" key="1">
    <source>
        <dbReference type="SAM" id="MobiDB-lite"/>
    </source>
</evidence>
<dbReference type="PATRIC" id="fig|943816.4.peg.1967"/>
<dbReference type="InterPro" id="IPR036188">
    <property type="entry name" value="FAD/NAD-bd_sf"/>
</dbReference>
<reference evidence="2 3" key="1">
    <citation type="journal article" date="2016" name="Front. Microbiol.">
        <title>Comparative Genomics Analysis of Streptomyces Species Reveals Their Adaptation to the Marine Environment and Their Diversity at the Genomic Level.</title>
        <authorList>
            <person name="Tian X."/>
            <person name="Zhang Z."/>
            <person name="Yang T."/>
            <person name="Chen M."/>
            <person name="Li J."/>
            <person name="Chen F."/>
            <person name="Yang J."/>
            <person name="Li W."/>
            <person name="Zhang B."/>
            <person name="Zhang Z."/>
            <person name="Wu J."/>
            <person name="Zhang C."/>
            <person name="Long L."/>
            <person name="Xiao J."/>
        </authorList>
    </citation>
    <scope>NUCLEOTIDE SEQUENCE [LARGE SCALE GENOMIC DNA]</scope>
    <source>
        <strain evidence="2 3">SCSIO M10379</strain>
    </source>
</reference>
<feature type="region of interest" description="Disordered" evidence="1">
    <location>
        <begin position="388"/>
        <end position="417"/>
    </location>
</feature>
<sequence>MEYETDVAIVGAGAAGLSLAWRLAGRPAAEGGPRVVLLDAPPGPVRPPERTWCYWEGPVGEYDAALAARWDRLRVRGPDGEVVAGGTAPLCYKMLRSGSFEEFVRGRLDSAAGMRRAEALVHGVLDVPGGAEVRGVAADGGTLTVRARWAFDSRPPRRLPPARTTLLQHFRGWLVHTRRPVFDPAAAELMDFRTPQPARGLSFGYVLPLGPHRALVEYTEFSPAVLDGAGYDRALRHYADRVLRLGDFEVTGAEQGVIPMTDGRFARRAGASVFRIGTAGGATRPATGYTFAAVQRQTRRIAAALRAGRTPLPPRAYPRRALAMDAVLLRALERGRVDGAAFFTGLFRQLPAAALLRFLDGESGPGQALAVGLRTPVGPMLRTAAELPRLPRTASPAPGLPPVAPLPPRRPPLRGTS</sequence>
<dbReference type="EMBL" id="LJGV01000022">
    <property type="protein sequence ID" value="OEU98531.1"/>
    <property type="molecule type" value="Genomic_DNA"/>
</dbReference>
<proteinExistence type="predicted"/>
<evidence type="ECO:0000313" key="3">
    <source>
        <dbReference type="Proteomes" id="UP000175829"/>
    </source>
</evidence>
<dbReference type="RefSeq" id="WP_069991667.1">
    <property type="nucleotide sequence ID" value="NZ_LJGV01000022.1"/>
</dbReference>
<organism evidence="2 3">
    <name type="scientific">Streptomyces qinglanensis</name>
    <dbReference type="NCBI Taxonomy" id="943816"/>
    <lineage>
        <taxon>Bacteria</taxon>
        <taxon>Bacillati</taxon>
        <taxon>Actinomycetota</taxon>
        <taxon>Actinomycetes</taxon>
        <taxon>Kitasatosporales</taxon>
        <taxon>Streptomycetaceae</taxon>
        <taxon>Streptomyces</taxon>
    </lineage>
</organism>
<dbReference type="SUPFAM" id="SSF51905">
    <property type="entry name" value="FAD/NAD(P)-binding domain"/>
    <property type="match status" value="1"/>
</dbReference>
<dbReference type="Proteomes" id="UP000175829">
    <property type="component" value="Unassembled WGS sequence"/>
</dbReference>
<dbReference type="AlphaFoldDB" id="A0A1E7K3M8"/>
<protein>
    <submittedName>
        <fullName evidence="2">Lycopene cyclase</fullName>
    </submittedName>
</protein>
<feature type="compositionally biased region" description="Pro residues" evidence="1">
    <location>
        <begin position="398"/>
        <end position="410"/>
    </location>
</feature>
<accession>A0A1E7K3M8</accession>
<evidence type="ECO:0000313" key="2">
    <source>
        <dbReference type="EMBL" id="OEU98531.1"/>
    </source>
</evidence>
<dbReference type="Pfam" id="PF05834">
    <property type="entry name" value="Lycopene_cycl"/>
    <property type="match status" value="1"/>
</dbReference>
<dbReference type="Gene3D" id="3.50.50.60">
    <property type="entry name" value="FAD/NAD(P)-binding domain"/>
    <property type="match status" value="1"/>
</dbReference>